<keyword evidence="1" id="KW-0813">Transport</keyword>
<name>A0A419SBX7_9SPHI</name>
<reference evidence="5 6" key="1">
    <citation type="submission" date="2016-07" db="EMBL/GenBank/DDBJ databases">
        <title>Genome of Pelobium manganitolerans.</title>
        <authorList>
            <person name="Wu S."/>
            <person name="Wang G."/>
        </authorList>
    </citation>
    <scope>NUCLEOTIDE SEQUENCE [LARGE SCALE GENOMIC DNA]</scope>
    <source>
        <strain evidence="5 6">YS-25</strain>
    </source>
</reference>
<dbReference type="InterPro" id="IPR017871">
    <property type="entry name" value="ABC_transporter-like_CS"/>
</dbReference>
<comment type="caution">
    <text evidence="5">The sequence shown here is derived from an EMBL/GenBank/DDBJ whole genome shotgun (WGS) entry which is preliminary data.</text>
</comment>
<dbReference type="InterPro" id="IPR051782">
    <property type="entry name" value="ABC_Transporter_VariousFunc"/>
</dbReference>
<dbReference type="AlphaFoldDB" id="A0A419SBX7"/>
<sequence>MEITLSNIGRRFNREWIFRNIDYTFKAGEPYAILGINGSGKSTLLQIISGALGQSEGKIAYTHLQKEIAVEAIFAHLAIAAPYLELIEDFTLSEVLDFHFRFKKRLNNISNPDLLALLNMQSNANKQLKYFSSGMKQRVKLALAFCSDTAMLLLDEPTSNLDQQGVDWYLDLVNTFTKDRLVLVCSNQSHEYEFCPNRLHIANYK</sequence>
<dbReference type="PROSITE" id="PS50893">
    <property type="entry name" value="ABC_TRANSPORTER_2"/>
    <property type="match status" value="1"/>
</dbReference>
<evidence type="ECO:0000313" key="5">
    <source>
        <dbReference type="EMBL" id="RKD20335.1"/>
    </source>
</evidence>
<evidence type="ECO:0000256" key="3">
    <source>
        <dbReference type="ARBA" id="ARBA00022840"/>
    </source>
</evidence>
<protein>
    <submittedName>
        <fullName evidence="5">ABC transporter ATP-binding protein</fullName>
    </submittedName>
</protein>
<dbReference type="PANTHER" id="PTHR42939:SF1">
    <property type="entry name" value="ABC TRANSPORTER ATP-BINDING PROTEIN ALBC-RELATED"/>
    <property type="match status" value="1"/>
</dbReference>
<dbReference type="EMBL" id="MBTA01000001">
    <property type="protein sequence ID" value="RKD20335.1"/>
    <property type="molecule type" value="Genomic_DNA"/>
</dbReference>
<evidence type="ECO:0000259" key="4">
    <source>
        <dbReference type="PROSITE" id="PS50893"/>
    </source>
</evidence>
<evidence type="ECO:0000256" key="1">
    <source>
        <dbReference type="ARBA" id="ARBA00022448"/>
    </source>
</evidence>
<evidence type="ECO:0000256" key="2">
    <source>
        <dbReference type="ARBA" id="ARBA00022741"/>
    </source>
</evidence>
<dbReference type="GO" id="GO:0005524">
    <property type="term" value="F:ATP binding"/>
    <property type="evidence" value="ECO:0007669"/>
    <property type="project" value="UniProtKB-KW"/>
</dbReference>
<dbReference type="RefSeq" id="WP_120180252.1">
    <property type="nucleotide sequence ID" value="NZ_CBINCU010000001.1"/>
</dbReference>
<keyword evidence="2" id="KW-0547">Nucleotide-binding</keyword>
<dbReference type="OrthoDB" id="9808363at2"/>
<keyword evidence="3 5" id="KW-0067">ATP-binding</keyword>
<dbReference type="PANTHER" id="PTHR42939">
    <property type="entry name" value="ABC TRANSPORTER ATP-BINDING PROTEIN ALBC-RELATED"/>
    <property type="match status" value="1"/>
</dbReference>
<dbReference type="InterPro" id="IPR027417">
    <property type="entry name" value="P-loop_NTPase"/>
</dbReference>
<dbReference type="Gene3D" id="3.40.50.300">
    <property type="entry name" value="P-loop containing nucleotide triphosphate hydrolases"/>
    <property type="match status" value="1"/>
</dbReference>
<feature type="domain" description="ABC transporter" evidence="4">
    <location>
        <begin position="3"/>
        <end position="204"/>
    </location>
</feature>
<organism evidence="5 6">
    <name type="scientific">Pelobium manganitolerans</name>
    <dbReference type="NCBI Taxonomy" id="1842495"/>
    <lineage>
        <taxon>Bacteria</taxon>
        <taxon>Pseudomonadati</taxon>
        <taxon>Bacteroidota</taxon>
        <taxon>Sphingobacteriia</taxon>
        <taxon>Sphingobacteriales</taxon>
        <taxon>Sphingobacteriaceae</taxon>
        <taxon>Pelobium</taxon>
    </lineage>
</organism>
<evidence type="ECO:0000313" key="6">
    <source>
        <dbReference type="Proteomes" id="UP000283433"/>
    </source>
</evidence>
<dbReference type="InterPro" id="IPR003593">
    <property type="entry name" value="AAA+_ATPase"/>
</dbReference>
<proteinExistence type="predicted"/>
<dbReference type="PROSITE" id="PS00211">
    <property type="entry name" value="ABC_TRANSPORTER_1"/>
    <property type="match status" value="1"/>
</dbReference>
<accession>A0A419SBX7</accession>
<dbReference type="Proteomes" id="UP000283433">
    <property type="component" value="Unassembled WGS sequence"/>
</dbReference>
<gene>
    <name evidence="5" type="ORF">BCY91_01575</name>
</gene>
<keyword evidence="6" id="KW-1185">Reference proteome</keyword>
<dbReference type="Pfam" id="PF00005">
    <property type="entry name" value="ABC_tran"/>
    <property type="match status" value="1"/>
</dbReference>
<dbReference type="InterPro" id="IPR003439">
    <property type="entry name" value="ABC_transporter-like_ATP-bd"/>
</dbReference>
<dbReference type="SUPFAM" id="SSF52540">
    <property type="entry name" value="P-loop containing nucleoside triphosphate hydrolases"/>
    <property type="match status" value="1"/>
</dbReference>
<dbReference type="GO" id="GO:0016887">
    <property type="term" value="F:ATP hydrolysis activity"/>
    <property type="evidence" value="ECO:0007669"/>
    <property type="project" value="InterPro"/>
</dbReference>
<dbReference type="SMART" id="SM00382">
    <property type="entry name" value="AAA"/>
    <property type="match status" value="1"/>
</dbReference>